<evidence type="ECO:0000313" key="7">
    <source>
        <dbReference type="EMBL" id="GAP03109.1"/>
    </source>
</evidence>
<comment type="subcellular location">
    <subcellularLocation>
        <location evidence="1">Membrane</location>
        <topology evidence="1">Single-pass membrane protein</topology>
    </subcellularLocation>
</comment>
<dbReference type="RefSeq" id="WP_059378421.1">
    <property type="nucleotide sequence ID" value="NZ_DF968066.1"/>
</dbReference>
<keyword evidence="3 6" id="KW-0812">Transmembrane</keyword>
<evidence type="ECO:0000256" key="6">
    <source>
        <dbReference type="SAM" id="Phobius"/>
    </source>
</evidence>
<evidence type="ECO:0000256" key="1">
    <source>
        <dbReference type="ARBA" id="ARBA00004167"/>
    </source>
</evidence>
<evidence type="ECO:0000256" key="3">
    <source>
        <dbReference type="ARBA" id="ARBA00022692"/>
    </source>
</evidence>
<dbReference type="EMBL" id="DF968066">
    <property type="protein sequence ID" value="GAP03109.1"/>
    <property type="molecule type" value="Genomic_DNA"/>
</dbReference>
<dbReference type="AlphaFoldDB" id="A0A3F3H9A6"/>
<dbReference type="Pfam" id="PF04011">
    <property type="entry name" value="LemA"/>
    <property type="match status" value="1"/>
</dbReference>
<evidence type="ECO:0000313" key="8">
    <source>
        <dbReference type="Proteomes" id="UP000061227"/>
    </source>
</evidence>
<dbReference type="PANTHER" id="PTHR34478">
    <property type="entry name" value="PROTEIN LEMA"/>
    <property type="match status" value="1"/>
</dbReference>
<accession>A0A3F3H9A6</accession>
<organism evidence="7 8">
    <name type="scientific">Fructobacillus pseudoficulneus</name>
    <dbReference type="NCBI Taxonomy" id="220714"/>
    <lineage>
        <taxon>Bacteria</taxon>
        <taxon>Bacillati</taxon>
        <taxon>Bacillota</taxon>
        <taxon>Bacilli</taxon>
        <taxon>Lactobacillales</taxon>
        <taxon>Lactobacillaceae</taxon>
        <taxon>Fructobacillus</taxon>
    </lineage>
</organism>
<dbReference type="PANTHER" id="PTHR34478:SF2">
    <property type="entry name" value="MEMBRANE PROTEIN"/>
    <property type="match status" value="1"/>
</dbReference>
<name>A0A3F3H9A6_9LACO</name>
<evidence type="ECO:0000256" key="2">
    <source>
        <dbReference type="ARBA" id="ARBA00008854"/>
    </source>
</evidence>
<dbReference type="OrthoDB" id="9804152at2"/>
<gene>
    <name evidence="7" type="ORF">FPFC_041020</name>
</gene>
<dbReference type="Gene3D" id="1.20.1440.20">
    <property type="entry name" value="LemA-like domain"/>
    <property type="match status" value="1"/>
</dbReference>
<reference evidence="7 8" key="1">
    <citation type="journal article" date="2015" name="BMC Genomics">
        <title>Comparative genomics of Fructobacillus spp. and Leuconostoc spp. reveals niche-specific evolution of Fructobacillus spp.</title>
        <authorList>
            <person name="Endo A."/>
            <person name="Tanizawa Y."/>
            <person name="Tanaka N."/>
            <person name="Maeno S."/>
            <person name="Kumar H."/>
            <person name="Shiwa Y."/>
            <person name="Okada S."/>
            <person name="Yoshikawa H."/>
            <person name="Dicks L."/>
            <person name="Nakagawa J."/>
            <person name="Arita M."/>
        </authorList>
    </citation>
    <scope>NUCLEOTIDE SEQUENCE [LARGE SCALE GENOMIC DNA]</scope>
    <source>
        <strain evidence="7 8">DSM 15468</strain>
    </source>
</reference>
<dbReference type="SUPFAM" id="SSF140478">
    <property type="entry name" value="LemA-like"/>
    <property type="match status" value="1"/>
</dbReference>
<keyword evidence="8" id="KW-1185">Reference proteome</keyword>
<protein>
    <recommendedName>
        <fullName evidence="9">LemA family protein</fullName>
    </recommendedName>
</protein>
<dbReference type="InterPro" id="IPR023353">
    <property type="entry name" value="LemA-like_dom_sf"/>
</dbReference>
<comment type="similarity">
    <text evidence="2">Belongs to the LemA family.</text>
</comment>
<proteinExistence type="inferred from homology"/>
<keyword evidence="4 6" id="KW-1133">Transmembrane helix</keyword>
<evidence type="ECO:0000256" key="5">
    <source>
        <dbReference type="ARBA" id="ARBA00023136"/>
    </source>
</evidence>
<evidence type="ECO:0000256" key="4">
    <source>
        <dbReference type="ARBA" id="ARBA00022989"/>
    </source>
</evidence>
<dbReference type="GO" id="GO:0016020">
    <property type="term" value="C:membrane"/>
    <property type="evidence" value="ECO:0007669"/>
    <property type="project" value="UniProtKB-SubCell"/>
</dbReference>
<sequence length="208" mass="22904">MTIINETTPFYRKRSWQVTGAVVLVFILLIGGFISSANGLSRKEQQVDAATGGIQTALQNRADLIPNLVNAVKGSQGQESAIYGKIAEARTQYNQAKQSYDSANSQDQKTSAMQSQDKAFNLMVSTINENYPTLKSADQMQTLMAQLEGVNNRVTYERKVYNQAVQDYNNKVVSFPGSLVASMTNHHKLNYFAADSSAQSNPTVDFSK</sequence>
<dbReference type="InterPro" id="IPR007156">
    <property type="entry name" value="MamQ_LemA"/>
</dbReference>
<dbReference type="STRING" id="220714.SAMN05660469_0845"/>
<evidence type="ECO:0008006" key="9">
    <source>
        <dbReference type="Google" id="ProtNLM"/>
    </source>
</evidence>
<keyword evidence="5 6" id="KW-0472">Membrane</keyword>
<dbReference type="Proteomes" id="UP000061227">
    <property type="component" value="Unassembled WGS sequence"/>
</dbReference>
<feature type="transmembrane region" description="Helical" evidence="6">
    <location>
        <begin position="15"/>
        <end position="34"/>
    </location>
</feature>